<reference evidence="2 3" key="1">
    <citation type="submission" date="2024-01" db="EMBL/GenBank/DDBJ databases">
        <title>The genome of the rayed Mediterranean limpet Patella caerulea (Linnaeus, 1758).</title>
        <authorList>
            <person name="Anh-Thu Weber A."/>
            <person name="Halstead-Nussloch G."/>
        </authorList>
    </citation>
    <scope>NUCLEOTIDE SEQUENCE [LARGE SCALE GENOMIC DNA]</scope>
    <source>
        <strain evidence="2">AATW-2023a</strain>
        <tissue evidence="2">Whole specimen</tissue>
    </source>
</reference>
<dbReference type="FunFam" id="3.40.50.300:FF:001571">
    <property type="entry name" value="Deoxynucleoside kinase"/>
    <property type="match status" value="1"/>
</dbReference>
<keyword evidence="3" id="KW-1185">Reference proteome</keyword>
<feature type="domain" description="Deoxynucleoside kinase" evidence="1">
    <location>
        <begin position="88"/>
        <end position="278"/>
    </location>
</feature>
<dbReference type="Pfam" id="PF01712">
    <property type="entry name" value="dNK"/>
    <property type="match status" value="1"/>
</dbReference>
<sequence>MILTNHLRSCLLKAPFLITESRLLLCAKYDFCEKYSEAKFQKRHYSEEKKETIKKMLGSVNLKKLELKGNVDLLDLDGLDISKKNFTVSIEGNIGCGKTTLLEYYRNSPNVEAIPEPVEQWTNVKGHNALELLYKDPKRWSFSFNMYAQLTRIQMHKHKQIKPIKMLERSLYSTQYCFVENDYRNGTLNGLEHSIITEWFDWLIKSQQVKVDLIVYLRADPEVCHQRIIKRSRKEESCVPYKLIEELHILHEDWLIHQTSFKTPAPVLVVDANNNHDVMKNIYEDKRPEILCGYY</sequence>
<evidence type="ECO:0000313" key="2">
    <source>
        <dbReference type="EMBL" id="KAK6187144.1"/>
    </source>
</evidence>
<dbReference type="InterPro" id="IPR027417">
    <property type="entry name" value="P-loop_NTPase"/>
</dbReference>
<organism evidence="2 3">
    <name type="scientific">Patella caerulea</name>
    <name type="common">Rayed Mediterranean limpet</name>
    <dbReference type="NCBI Taxonomy" id="87958"/>
    <lineage>
        <taxon>Eukaryota</taxon>
        <taxon>Metazoa</taxon>
        <taxon>Spiralia</taxon>
        <taxon>Lophotrochozoa</taxon>
        <taxon>Mollusca</taxon>
        <taxon>Gastropoda</taxon>
        <taxon>Patellogastropoda</taxon>
        <taxon>Patelloidea</taxon>
        <taxon>Patellidae</taxon>
        <taxon>Patella</taxon>
    </lineage>
</organism>
<dbReference type="Gene3D" id="3.40.50.300">
    <property type="entry name" value="P-loop containing nucleotide triphosphate hydrolases"/>
    <property type="match status" value="1"/>
</dbReference>
<name>A0AAN8K9K1_PATCE</name>
<dbReference type="Proteomes" id="UP001347796">
    <property type="component" value="Unassembled WGS sequence"/>
</dbReference>
<dbReference type="EMBL" id="JAZGQO010000004">
    <property type="protein sequence ID" value="KAK6187144.1"/>
    <property type="molecule type" value="Genomic_DNA"/>
</dbReference>
<accession>A0AAN8K9K1</accession>
<dbReference type="PANTHER" id="PTHR10513">
    <property type="entry name" value="DEOXYNUCLEOSIDE KINASE"/>
    <property type="match status" value="1"/>
</dbReference>
<protein>
    <recommendedName>
        <fullName evidence="1">Deoxynucleoside kinase domain-containing protein</fullName>
    </recommendedName>
</protein>
<proteinExistence type="predicted"/>
<comment type="caution">
    <text evidence="2">The sequence shown here is derived from an EMBL/GenBank/DDBJ whole genome shotgun (WGS) entry which is preliminary data.</text>
</comment>
<dbReference type="GO" id="GO:0005739">
    <property type="term" value="C:mitochondrion"/>
    <property type="evidence" value="ECO:0007669"/>
    <property type="project" value="TreeGrafter"/>
</dbReference>
<dbReference type="SUPFAM" id="SSF52540">
    <property type="entry name" value="P-loop containing nucleoside triphosphate hydrolases"/>
    <property type="match status" value="1"/>
</dbReference>
<dbReference type="AlphaFoldDB" id="A0AAN8K9K1"/>
<gene>
    <name evidence="2" type="ORF">SNE40_005232</name>
</gene>
<dbReference type="InterPro" id="IPR050566">
    <property type="entry name" value="Deoxyribonucleoside_kinase"/>
</dbReference>
<dbReference type="InterPro" id="IPR031314">
    <property type="entry name" value="DNK_dom"/>
</dbReference>
<evidence type="ECO:0000313" key="3">
    <source>
        <dbReference type="Proteomes" id="UP001347796"/>
    </source>
</evidence>
<evidence type="ECO:0000259" key="1">
    <source>
        <dbReference type="Pfam" id="PF01712"/>
    </source>
</evidence>
<dbReference type="GO" id="GO:0019136">
    <property type="term" value="F:deoxynucleoside kinase activity"/>
    <property type="evidence" value="ECO:0007669"/>
    <property type="project" value="TreeGrafter"/>
</dbReference>
<dbReference type="CDD" id="cd01673">
    <property type="entry name" value="dNK"/>
    <property type="match status" value="1"/>
</dbReference>
<dbReference type="PANTHER" id="PTHR10513:SF24">
    <property type="entry name" value="THYMIDINE KINASE 2, MITOCHONDRIAL"/>
    <property type="match status" value="1"/>
</dbReference>